<feature type="compositionally biased region" description="Basic and acidic residues" evidence="3">
    <location>
        <begin position="323"/>
        <end position="335"/>
    </location>
</feature>
<dbReference type="Proteomes" id="UP001356427">
    <property type="component" value="Unassembled WGS sequence"/>
</dbReference>
<dbReference type="PANTHER" id="PTHR14845:SF0">
    <property type="entry name" value="DUF4515 DOMAIN-CONTAINING PROTEIN"/>
    <property type="match status" value="1"/>
</dbReference>
<keyword evidence="1 2" id="KW-0175">Coiled coil</keyword>
<reference evidence="5 6" key="1">
    <citation type="submission" date="2021-04" db="EMBL/GenBank/DDBJ databases">
        <authorList>
            <person name="De Guttry C."/>
            <person name="Zahm M."/>
            <person name="Klopp C."/>
            <person name="Cabau C."/>
            <person name="Louis A."/>
            <person name="Berthelot C."/>
            <person name="Parey E."/>
            <person name="Roest Crollius H."/>
            <person name="Montfort J."/>
            <person name="Robinson-Rechavi M."/>
            <person name="Bucao C."/>
            <person name="Bouchez O."/>
            <person name="Gislard M."/>
            <person name="Lluch J."/>
            <person name="Milhes M."/>
            <person name="Lampietro C."/>
            <person name="Lopez Roques C."/>
            <person name="Donnadieu C."/>
            <person name="Braasch I."/>
            <person name="Desvignes T."/>
            <person name="Postlethwait J."/>
            <person name="Bobe J."/>
            <person name="Wedekind C."/>
            <person name="Guiguen Y."/>
        </authorList>
    </citation>
    <scope>NUCLEOTIDE SEQUENCE [LARGE SCALE GENOMIC DNA]</scope>
    <source>
        <strain evidence="5">Cs_M1</strain>
        <tissue evidence="5">Blood</tissue>
    </source>
</reference>
<feature type="region of interest" description="Disordered" evidence="3">
    <location>
        <begin position="301"/>
        <end position="335"/>
    </location>
</feature>
<accession>A0AAN8R4M5</accession>
<protein>
    <recommendedName>
        <fullName evidence="4">DUF4515 domain-containing protein</fullName>
    </recommendedName>
</protein>
<dbReference type="AlphaFoldDB" id="A0AAN8R4M5"/>
<feature type="domain" description="DUF4515" evidence="4">
    <location>
        <begin position="106"/>
        <end position="297"/>
    </location>
</feature>
<evidence type="ECO:0000313" key="6">
    <source>
        <dbReference type="Proteomes" id="UP001356427"/>
    </source>
</evidence>
<proteinExistence type="predicted"/>
<dbReference type="InterPro" id="IPR032777">
    <property type="entry name" value="DUF4515"/>
</dbReference>
<name>A0AAN8R4M5_9TELE</name>
<evidence type="ECO:0000256" key="2">
    <source>
        <dbReference type="SAM" id="Coils"/>
    </source>
</evidence>
<dbReference type="PANTHER" id="PTHR14845">
    <property type="entry name" value="COILED-COIL DOMAIN-CONTAINING 166"/>
    <property type="match status" value="1"/>
</dbReference>
<feature type="coiled-coil region" evidence="2">
    <location>
        <begin position="65"/>
        <end position="285"/>
    </location>
</feature>
<keyword evidence="6" id="KW-1185">Reference proteome</keyword>
<dbReference type="Pfam" id="PF14988">
    <property type="entry name" value="DUF4515"/>
    <property type="match status" value="1"/>
</dbReference>
<gene>
    <name evidence="5" type="ORF">J4Q44_G00058170</name>
</gene>
<evidence type="ECO:0000256" key="1">
    <source>
        <dbReference type="ARBA" id="ARBA00023054"/>
    </source>
</evidence>
<sequence length="335" mass="38619">MMGQSSAAGQMRIVLSVLLSWQQGNVLTNVKATRMPPKKKGESALKQNTAGQGVEDSEHPGSDREALLQREYDKLTDTLNNLKRKVEKLRRENEFLQNEANQTRMESQEYMSYMSKWTQKRQSAIVTLSDQNHQELEALKRQREETLNKYQEQANELKKEILEKENELALLNIEIAELREFKSLQQQQLGRIAELEREVTSMHCRHSESLQALKAGFLSEKERYEAQAKQKIQALALAANREASRCLLSHTRAVSLENQRLREELQQLIQRAHSLRGLQDQLQDQRQQLLLEREYVRELRRLRGTPGPTPPGSHTRPLGGGGGREDTRHHRTADT</sequence>
<comment type="caution">
    <text evidence="5">The sequence shown here is derived from an EMBL/GenBank/DDBJ whole genome shotgun (WGS) entry which is preliminary data.</text>
</comment>
<organism evidence="5 6">
    <name type="scientific">Coregonus suidteri</name>
    <dbReference type="NCBI Taxonomy" id="861788"/>
    <lineage>
        <taxon>Eukaryota</taxon>
        <taxon>Metazoa</taxon>
        <taxon>Chordata</taxon>
        <taxon>Craniata</taxon>
        <taxon>Vertebrata</taxon>
        <taxon>Euteleostomi</taxon>
        <taxon>Actinopterygii</taxon>
        <taxon>Neopterygii</taxon>
        <taxon>Teleostei</taxon>
        <taxon>Protacanthopterygii</taxon>
        <taxon>Salmoniformes</taxon>
        <taxon>Salmonidae</taxon>
        <taxon>Coregoninae</taxon>
        <taxon>Coregonus</taxon>
    </lineage>
</organism>
<evidence type="ECO:0000259" key="4">
    <source>
        <dbReference type="Pfam" id="PF14988"/>
    </source>
</evidence>
<evidence type="ECO:0000256" key="3">
    <source>
        <dbReference type="SAM" id="MobiDB-lite"/>
    </source>
</evidence>
<evidence type="ECO:0000313" key="5">
    <source>
        <dbReference type="EMBL" id="KAK6323478.1"/>
    </source>
</evidence>
<dbReference type="EMBL" id="JAGTTL010000004">
    <property type="protein sequence ID" value="KAK6323478.1"/>
    <property type="molecule type" value="Genomic_DNA"/>
</dbReference>
<feature type="region of interest" description="Disordered" evidence="3">
    <location>
        <begin position="32"/>
        <end position="63"/>
    </location>
</feature>